<feature type="repeat" description="PPR" evidence="3">
    <location>
        <begin position="239"/>
        <end position="269"/>
    </location>
</feature>
<dbReference type="EMBL" id="JADBGQ010000008">
    <property type="protein sequence ID" value="KAG5386240.1"/>
    <property type="molecule type" value="Genomic_DNA"/>
</dbReference>
<gene>
    <name evidence="5" type="primary">A09p062370.1_BraROA</name>
    <name evidence="5" type="ORF">IGI04_037710</name>
</gene>
<evidence type="ECO:0000256" key="3">
    <source>
        <dbReference type="PROSITE-ProRule" id="PRU00708"/>
    </source>
</evidence>
<accession>A0ABQ7LJV2</accession>
<dbReference type="Pfam" id="PF13041">
    <property type="entry name" value="PPR_2"/>
    <property type="match status" value="2"/>
</dbReference>
<keyword evidence="2" id="KW-0677">Repeat</keyword>
<dbReference type="Pfam" id="PF01535">
    <property type="entry name" value="PPR"/>
    <property type="match status" value="1"/>
</dbReference>
<evidence type="ECO:0000313" key="6">
    <source>
        <dbReference type="Proteomes" id="UP000823674"/>
    </source>
</evidence>
<name>A0ABQ7LJV2_BRACM</name>
<dbReference type="InterPro" id="IPR011990">
    <property type="entry name" value="TPR-like_helical_dom_sf"/>
</dbReference>
<evidence type="ECO:0000256" key="2">
    <source>
        <dbReference type="ARBA" id="ARBA00022737"/>
    </source>
</evidence>
<protein>
    <recommendedName>
        <fullName evidence="4">DYW domain-containing protein</fullName>
    </recommendedName>
</protein>
<dbReference type="NCBIfam" id="TIGR00756">
    <property type="entry name" value="PPR"/>
    <property type="match status" value="3"/>
</dbReference>
<evidence type="ECO:0000259" key="4">
    <source>
        <dbReference type="Pfam" id="PF14432"/>
    </source>
</evidence>
<feature type="domain" description="DYW" evidence="4">
    <location>
        <begin position="507"/>
        <end position="556"/>
    </location>
</feature>
<feature type="repeat" description="PPR" evidence="3">
    <location>
        <begin position="270"/>
        <end position="304"/>
    </location>
</feature>
<evidence type="ECO:0000256" key="1">
    <source>
        <dbReference type="ARBA" id="ARBA00006643"/>
    </source>
</evidence>
<organism evidence="5 6">
    <name type="scientific">Brassica rapa subsp. trilocularis</name>
    <dbReference type="NCBI Taxonomy" id="1813537"/>
    <lineage>
        <taxon>Eukaryota</taxon>
        <taxon>Viridiplantae</taxon>
        <taxon>Streptophyta</taxon>
        <taxon>Embryophyta</taxon>
        <taxon>Tracheophyta</taxon>
        <taxon>Spermatophyta</taxon>
        <taxon>Magnoliopsida</taxon>
        <taxon>eudicotyledons</taxon>
        <taxon>Gunneridae</taxon>
        <taxon>Pentapetalae</taxon>
        <taxon>rosids</taxon>
        <taxon>malvids</taxon>
        <taxon>Brassicales</taxon>
        <taxon>Brassicaceae</taxon>
        <taxon>Brassiceae</taxon>
        <taxon>Brassica</taxon>
    </lineage>
</organism>
<dbReference type="InterPro" id="IPR046848">
    <property type="entry name" value="E_motif"/>
</dbReference>
<dbReference type="Pfam" id="PF14432">
    <property type="entry name" value="DYW_deaminase"/>
    <property type="match status" value="1"/>
</dbReference>
<dbReference type="PANTHER" id="PTHR47926">
    <property type="entry name" value="PENTATRICOPEPTIDE REPEAT-CONTAINING PROTEIN"/>
    <property type="match status" value="1"/>
</dbReference>
<dbReference type="InterPro" id="IPR002885">
    <property type="entry name" value="PPR_rpt"/>
</dbReference>
<feature type="repeat" description="PPR" evidence="3">
    <location>
        <begin position="169"/>
        <end position="203"/>
    </location>
</feature>
<dbReference type="Proteomes" id="UP000823674">
    <property type="component" value="Chromosome A09"/>
</dbReference>
<dbReference type="Gene3D" id="1.25.40.10">
    <property type="entry name" value="Tetratricopeptide repeat domain"/>
    <property type="match status" value="3"/>
</dbReference>
<dbReference type="PANTHER" id="PTHR47926:SF408">
    <property type="entry name" value="DYW DOMAIN-CONTAINING PROTEIN"/>
    <property type="match status" value="1"/>
</dbReference>
<reference evidence="5 6" key="1">
    <citation type="submission" date="2021-03" db="EMBL/GenBank/DDBJ databases">
        <authorList>
            <person name="King G.J."/>
            <person name="Bancroft I."/>
            <person name="Baten A."/>
            <person name="Bloomfield J."/>
            <person name="Borpatragohain P."/>
            <person name="He Z."/>
            <person name="Irish N."/>
            <person name="Irwin J."/>
            <person name="Liu K."/>
            <person name="Mauleon R.P."/>
            <person name="Moore J."/>
            <person name="Morris R."/>
            <person name="Ostergaard L."/>
            <person name="Wang B."/>
            <person name="Wells R."/>
        </authorList>
    </citation>
    <scope>NUCLEOTIDE SEQUENCE [LARGE SCALE GENOMIC DNA]</scope>
    <source>
        <strain evidence="5">R-o-18</strain>
        <tissue evidence="5">Leaf</tissue>
    </source>
</reference>
<dbReference type="InterPro" id="IPR032867">
    <property type="entry name" value="DYW_dom"/>
</dbReference>
<proteinExistence type="inferred from homology"/>
<dbReference type="PROSITE" id="PS51375">
    <property type="entry name" value="PPR"/>
    <property type="match status" value="3"/>
</dbReference>
<dbReference type="InterPro" id="IPR046960">
    <property type="entry name" value="PPR_At4g14850-like_plant"/>
</dbReference>
<keyword evidence="6" id="KW-1185">Reference proteome</keyword>
<comment type="caution">
    <text evidence="5">The sequence shown here is derived from an EMBL/GenBank/DDBJ whole genome shotgun (WGS) entry which is preliminary data.</text>
</comment>
<comment type="similarity">
    <text evidence="1">Belongs to the PPR family. PCMP-H subfamily.</text>
</comment>
<dbReference type="Pfam" id="PF20431">
    <property type="entry name" value="E_motif"/>
    <property type="match status" value="1"/>
</dbReference>
<evidence type="ECO:0000313" key="5">
    <source>
        <dbReference type="EMBL" id="KAG5386240.1"/>
    </source>
</evidence>
<sequence>MCEKARVIVRMLQGCNSMTKLRKIHSHVITNGLQHHPPIFDKLLRFCAVSVTGSLSHALLLFQHFDSDPSTTAWNYLLRGFSVSSTPLSSLLFYNQMLLSTRPDIYTFSFALKACEKLRSVPKSLEIHGSVIRSGFHSDNIVSTGLVRCYSIGNIDIACKVFDEMPVRDLVSWNAMISSLSHAGLHHQALSMHKRMEKEGVCIDAYTLVALLSSCAHVSALNMGVMLHRKACDVRCEGSVYVGNALIDMYAKCGSLENAVSVFNGMRKRDVSTWNSMIIGYGVHGKGIEAISFFREMVTFGVRPNAITFLGLLLGCSHQGLVKEGAEHFKMMSSEFCLSPNVKHYGCMVDLYGRAGEFDKALEMIHASSCHEDPVLWRTLLGSCKIHRNLELGEVAMKKLVQLKAFNAGDYVLMTSMYSAANDAQGFASMRKLMRSHELRTVPGWSWIEIGDQVHKFVVDDKMHPESALIYSELKEVVRRAVLAGYKPEVSNVTGSGFSDRCLGSAFHSEKLAIAYGLMRTPAGTALRITKNLRVCRDCHSFTKCVSKAFSRDIIVVFVLVTTTGDNTVDYALCKIYMTPRGIKKKAEEEEERKREEFSRRNLPPQPCQFSSDEFREMFNSENIPDDVDWLLCEEIVKEGLISYQVYGDLLRKIWIRKLLFIGFVIQLGDQNPNEACKVTERRLLPSSEPTVTTSFFLRC</sequence>